<feature type="region of interest" description="Disordered" evidence="1">
    <location>
        <begin position="104"/>
        <end position="123"/>
    </location>
</feature>
<feature type="compositionally biased region" description="Pro residues" evidence="1">
    <location>
        <begin position="236"/>
        <end position="246"/>
    </location>
</feature>
<keyword evidence="3" id="KW-1185">Reference proteome</keyword>
<evidence type="ECO:0000256" key="1">
    <source>
        <dbReference type="SAM" id="MobiDB-lite"/>
    </source>
</evidence>
<accession>A0AAJ7R7G0</accession>
<name>A0AAJ7R7G0_CEPCN</name>
<evidence type="ECO:0000256" key="2">
    <source>
        <dbReference type="SAM" id="Phobius"/>
    </source>
</evidence>
<dbReference type="AlphaFoldDB" id="A0AAJ7R7G0"/>
<feature type="transmembrane region" description="Helical" evidence="2">
    <location>
        <begin position="350"/>
        <end position="373"/>
    </location>
</feature>
<feature type="region of interest" description="Disordered" evidence="1">
    <location>
        <begin position="149"/>
        <end position="307"/>
    </location>
</feature>
<organism evidence="3 4">
    <name type="scientific">Cephus cinctus</name>
    <name type="common">Wheat stem sawfly</name>
    <dbReference type="NCBI Taxonomy" id="211228"/>
    <lineage>
        <taxon>Eukaryota</taxon>
        <taxon>Metazoa</taxon>
        <taxon>Ecdysozoa</taxon>
        <taxon>Arthropoda</taxon>
        <taxon>Hexapoda</taxon>
        <taxon>Insecta</taxon>
        <taxon>Pterygota</taxon>
        <taxon>Neoptera</taxon>
        <taxon>Endopterygota</taxon>
        <taxon>Hymenoptera</taxon>
        <taxon>Cephoidea</taxon>
        <taxon>Cephidae</taxon>
        <taxon>Cephus</taxon>
    </lineage>
</organism>
<dbReference type="Proteomes" id="UP000694920">
    <property type="component" value="Unplaced"/>
</dbReference>
<feature type="compositionally biased region" description="Polar residues" evidence="1">
    <location>
        <begin position="248"/>
        <end position="275"/>
    </location>
</feature>
<keyword evidence="2" id="KW-0812">Transmembrane</keyword>
<feature type="compositionally biased region" description="Polar residues" evidence="1">
    <location>
        <begin position="287"/>
        <end position="303"/>
    </location>
</feature>
<keyword evidence="2" id="KW-0472">Membrane</keyword>
<proteinExistence type="predicted"/>
<evidence type="ECO:0000313" key="4">
    <source>
        <dbReference type="RefSeq" id="XP_024935709.1"/>
    </source>
</evidence>
<feature type="compositionally biased region" description="Basic and acidic residues" evidence="1">
    <location>
        <begin position="149"/>
        <end position="177"/>
    </location>
</feature>
<evidence type="ECO:0000313" key="3">
    <source>
        <dbReference type="Proteomes" id="UP000694920"/>
    </source>
</evidence>
<gene>
    <name evidence="4" type="primary">LOC107274950</name>
</gene>
<protein>
    <submittedName>
        <fullName evidence="4">Uncharacterized protein LOC107274950 isoform X2</fullName>
    </submittedName>
</protein>
<reference evidence="4" key="1">
    <citation type="submission" date="2025-08" db="UniProtKB">
        <authorList>
            <consortium name="RefSeq"/>
        </authorList>
    </citation>
    <scope>IDENTIFICATION</scope>
</reference>
<sequence>MWLHAKNMCPCDRSNVLTNKSTIENCNWFFVQKNCLLLSQTIGPKSESITMTSEDQKWRMCCLIFVCINIVTSSTPANHKDSSEDSTLPMETRSEPVDLDLNQMKSNNIDQSKSNEKTDKPIVPTMAEERGFHSIKSSIKDSYLDALEHSHTSKDPNEGIVKVDTRPKTSRIIRREFVQGPIYKPEGSSKDPDRVSYESSNDLSYGPPTGSYLPPQDSAASYSPKDPSISYGVPGPVGPSQPPFLPTPSDSYSLPVQSSVNFNNQNYGLPQTSYGAPNPGYGPPVPQNSYGAPSNYLPQQPQQGEPRGYPAPVYGAPYALPNIPQLPSFPSIDFSWPLALKLNAFTIAKILLKLVIFKMIVKFIALICLLLFIPKLEIIKKKTENDDEERSGVNSSNSTLDRLNVLTSLVMSSIDKHEKKNTQQEESCEGFGCRIKKALISNDSWKDYLKLFKSYVVEEQRVKKPTKFS</sequence>
<dbReference type="RefSeq" id="XP_024935709.1">
    <property type="nucleotide sequence ID" value="XM_025079941.1"/>
</dbReference>
<feature type="compositionally biased region" description="Basic and acidic residues" evidence="1">
    <location>
        <begin position="187"/>
        <end position="196"/>
    </location>
</feature>
<dbReference type="GeneID" id="107274950"/>
<keyword evidence="2" id="KW-1133">Transmembrane helix</keyword>
<feature type="region of interest" description="Disordered" evidence="1">
    <location>
        <begin position="76"/>
        <end position="97"/>
    </location>
</feature>